<proteinExistence type="predicted"/>
<protein>
    <submittedName>
        <fullName evidence="1">Ethylene-responsive transcription factor erf025</fullName>
    </submittedName>
</protein>
<dbReference type="EMBL" id="BMAC01000501">
    <property type="protein sequence ID" value="GFP97747.1"/>
    <property type="molecule type" value="Genomic_DNA"/>
</dbReference>
<sequence length="73" mass="8153">MGVGDSGAEEDHAYMARDLPLAGDGRRRIRRGGAGPQRPRCCVELSPTALVRILSRRLLRRRTFAGRPLAQRR</sequence>
<name>A0A830CAG1_9LAMI</name>
<dbReference type="Proteomes" id="UP000653305">
    <property type="component" value="Unassembled WGS sequence"/>
</dbReference>
<gene>
    <name evidence="1" type="ORF">PHJA_001918800</name>
</gene>
<accession>A0A830CAG1</accession>
<evidence type="ECO:0000313" key="2">
    <source>
        <dbReference type="Proteomes" id="UP000653305"/>
    </source>
</evidence>
<evidence type="ECO:0000313" key="1">
    <source>
        <dbReference type="EMBL" id="GFP97747.1"/>
    </source>
</evidence>
<dbReference type="AlphaFoldDB" id="A0A830CAG1"/>
<keyword evidence="2" id="KW-1185">Reference proteome</keyword>
<organism evidence="1 2">
    <name type="scientific">Phtheirospermum japonicum</name>
    <dbReference type="NCBI Taxonomy" id="374723"/>
    <lineage>
        <taxon>Eukaryota</taxon>
        <taxon>Viridiplantae</taxon>
        <taxon>Streptophyta</taxon>
        <taxon>Embryophyta</taxon>
        <taxon>Tracheophyta</taxon>
        <taxon>Spermatophyta</taxon>
        <taxon>Magnoliopsida</taxon>
        <taxon>eudicotyledons</taxon>
        <taxon>Gunneridae</taxon>
        <taxon>Pentapetalae</taxon>
        <taxon>asterids</taxon>
        <taxon>lamiids</taxon>
        <taxon>Lamiales</taxon>
        <taxon>Orobanchaceae</taxon>
        <taxon>Orobanchaceae incertae sedis</taxon>
        <taxon>Phtheirospermum</taxon>
    </lineage>
</organism>
<reference evidence="1" key="1">
    <citation type="submission" date="2020-07" db="EMBL/GenBank/DDBJ databases">
        <title>Ethylene signaling mediates host invasion by parasitic plants.</title>
        <authorList>
            <person name="Yoshida S."/>
        </authorList>
    </citation>
    <scope>NUCLEOTIDE SEQUENCE</scope>
    <source>
        <strain evidence="1">Okayama</strain>
    </source>
</reference>
<comment type="caution">
    <text evidence="1">The sequence shown here is derived from an EMBL/GenBank/DDBJ whole genome shotgun (WGS) entry which is preliminary data.</text>
</comment>